<evidence type="ECO:0000313" key="1">
    <source>
        <dbReference type="EMBL" id="GAA2413203.1"/>
    </source>
</evidence>
<dbReference type="RefSeq" id="WP_344588817.1">
    <property type="nucleotide sequence ID" value="NZ_BAAARW010000011.1"/>
</dbReference>
<comment type="caution">
    <text evidence="1">The sequence shown here is derived from an EMBL/GenBank/DDBJ whole genome shotgun (WGS) entry which is preliminary data.</text>
</comment>
<dbReference type="EMBL" id="BAAARW010000011">
    <property type="protein sequence ID" value="GAA2413203.1"/>
    <property type="molecule type" value="Genomic_DNA"/>
</dbReference>
<evidence type="ECO:0000313" key="2">
    <source>
        <dbReference type="Proteomes" id="UP001501231"/>
    </source>
</evidence>
<sequence>MTVHDVARLLPNIPRLRDLSRAMAVLEAILSPDWNTRYHSFSADWSPEEELASMRNGSGDEYSIVFSPAGACIRGFDHESVMSPYVNDVPWPGVLDDVPAVFRQFFEESAFCDDGIPIVTACLWRRIEDDLWHAGEIDFPEGGSDPDGASWRFALLTDPAPEAFQRFAEDYYEVSIDVAAVRHVYTLRPLTQQVVSALNPDLSLMDLAEDLKAAHYPAKV</sequence>
<accession>A0ABP5VVU0</accession>
<name>A0ABP5VVU0_9ACTN</name>
<proteinExistence type="predicted"/>
<keyword evidence="2" id="KW-1185">Reference proteome</keyword>
<gene>
    <name evidence="1" type="ORF">GCM10010191_23630</name>
</gene>
<evidence type="ECO:0008006" key="3">
    <source>
        <dbReference type="Google" id="ProtNLM"/>
    </source>
</evidence>
<dbReference type="Proteomes" id="UP001501231">
    <property type="component" value="Unassembled WGS sequence"/>
</dbReference>
<protein>
    <recommendedName>
        <fullName evidence="3">SMI1/KNR4 family protein</fullName>
    </recommendedName>
</protein>
<reference evidence="2" key="1">
    <citation type="journal article" date="2019" name="Int. J. Syst. Evol. Microbiol.">
        <title>The Global Catalogue of Microorganisms (GCM) 10K type strain sequencing project: providing services to taxonomists for standard genome sequencing and annotation.</title>
        <authorList>
            <consortium name="The Broad Institute Genomics Platform"/>
            <consortium name="The Broad Institute Genome Sequencing Center for Infectious Disease"/>
            <person name="Wu L."/>
            <person name="Ma J."/>
        </authorList>
    </citation>
    <scope>NUCLEOTIDE SEQUENCE [LARGE SCALE GENOMIC DNA]</scope>
    <source>
        <strain evidence="2">JCM 3325</strain>
    </source>
</reference>
<organism evidence="1 2">
    <name type="scientific">Actinomadura vinacea</name>
    <dbReference type="NCBI Taxonomy" id="115336"/>
    <lineage>
        <taxon>Bacteria</taxon>
        <taxon>Bacillati</taxon>
        <taxon>Actinomycetota</taxon>
        <taxon>Actinomycetes</taxon>
        <taxon>Streptosporangiales</taxon>
        <taxon>Thermomonosporaceae</taxon>
        <taxon>Actinomadura</taxon>
    </lineage>
</organism>